<protein>
    <submittedName>
        <fullName evidence="3">Uncharacterized protein</fullName>
    </submittedName>
</protein>
<accession>A0A0K0FDR1</accession>
<evidence type="ECO:0000313" key="2">
    <source>
        <dbReference type="Proteomes" id="UP000035680"/>
    </source>
</evidence>
<name>A0A0K0FDR1_STRVS</name>
<feature type="compositionally biased region" description="Basic residues" evidence="1">
    <location>
        <begin position="1"/>
        <end position="18"/>
    </location>
</feature>
<sequence length="130" mass="15536">MRKNNKQKQKKQKEKQQKKRDSLNEEQTLSERVMWTIGNFSKYGNTTANWQQAKADSLTAFILNGTSSFDDNKKINFTPPTCVKFFKLMKDYTMRLMKAEMKKKTNEQQKGLFSRTVDGIWELLKKLWRW</sequence>
<dbReference type="Proteomes" id="UP000035680">
    <property type="component" value="Unassembled WGS sequence"/>
</dbReference>
<proteinExistence type="predicted"/>
<reference evidence="3" key="2">
    <citation type="submission" date="2015-08" db="UniProtKB">
        <authorList>
            <consortium name="WormBaseParasite"/>
        </authorList>
    </citation>
    <scope>IDENTIFICATION</scope>
</reference>
<dbReference type="WBParaSite" id="SVE_0698700.2">
    <property type="protein sequence ID" value="SVE_0698700.2"/>
    <property type="gene ID" value="SVE_0698700"/>
</dbReference>
<evidence type="ECO:0000256" key="1">
    <source>
        <dbReference type="SAM" id="MobiDB-lite"/>
    </source>
</evidence>
<keyword evidence="2" id="KW-1185">Reference proteome</keyword>
<evidence type="ECO:0000313" key="3">
    <source>
        <dbReference type="WBParaSite" id="SVE_0698700.2"/>
    </source>
</evidence>
<feature type="region of interest" description="Disordered" evidence="1">
    <location>
        <begin position="1"/>
        <end position="27"/>
    </location>
</feature>
<dbReference type="STRING" id="75913.A0A0K0FDR1"/>
<reference evidence="2" key="1">
    <citation type="submission" date="2014-07" db="EMBL/GenBank/DDBJ databases">
        <authorList>
            <person name="Martin A.A"/>
            <person name="De Silva N."/>
        </authorList>
    </citation>
    <scope>NUCLEOTIDE SEQUENCE</scope>
</reference>
<dbReference type="AlphaFoldDB" id="A0A0K0FDR1"/>
<organism evidence="2 3">
    <name type="scientific">Strongyloides venezuelensis</name>
    <name type="common">Threadworm</name>
    <dbReference type="NCBI Taxonomy" id="75913"/>
    <lineage>
        <taxon>Eukaryota</taxon>
        <taxon>Metazoa</taxon>
        <taxon>Ecdysozoa</taxon>
        <taxon>Nematoda</taxon>
        <taxon>Chromadorea</taxon>
        <taxon>Rhabditida</taxon>
        <taxon>Tylenchina</taxon>
        <taxon>Panagrolaimomorpha</taxon>
        <taxon>Strongyloidoidea</taxon>
        <taxon>Strongyloididae</taxon>
        <taxon>Strongyloides</taxon>
    </lineage>
</organism>